<keyword evidence="3" id="KW-0732">Signal</keyword>
<dbReference type="PANTHER" id="PTHR14905">
    <property type="entry name" value="NG37"/>
    <property type="match status" value="1"/>
</dbReference>
<keyword evidence="5" id="KW-1185">Reference proteome</keyword>
<feature type="compositionally biased region" description="Basic and acidic residues" evidence="1">
    <location>
        <begin position="468"/>
        <end position="481"/>
    </location>
</feature>
<protein>
    <submittedName>
        <fullName evidence="4">Heterokaryon incompatibility Het-C</fullName>
    </submittedName>
</protein>
<evidence type="ECO:0000313" key="4">
    <source>
        <dbReference type="EMBL" id="PSR77926.1"/>
    </source>
</evidence>
<dbReference type="InterPro" id="IPR052577">
    <property type="entry name" value="VWA7"/>
</dbReference>
<dbReference type="OrthoDB" id="2506204at2759"/>
<feature type="compositionally biased region" description="Basic and acidic residues" evidence="1">
    <location>
        <begin position="450"/>
        <end position="459"/>
    </location>
</feature>
<name>A0A2T2ZVS3_9PEZI</name>
<proteinExistence type="predicted"/>
<feature type="chain" id="PRO_5015612037" evidence="3">
    <location>
        <begin position="27"/>
        <end position="686"/>
    </location>
</feature>
<dbReference type="InParanoid" id="A0A2T2ZVS3"/>
<dbReference type="AlphaFoldDB" id="A0A2T2ZVS3"/>
<reference evidence="4 5" key="1">
    <citation type="journal article" date="2018" name="Mycol. Prog.">
        <title>Coniella lustricola, a new species from submerged detritus.</title>
        <authorList>
            <person name="Raudabaugh D.B."/>
            <person name="Iturriaga T."/>
            <person name="Carver A."/>
            <person name="Mondo S."/>
            <person name="Pangilinan J."/>
            <person name="Lipzen A."/>
            <person name="He G."/>
            <person name="Amirebrahimi M."/>
            <person name="Grigoriev I.V."/>
            <person name="Miller A.N."/>
        </authorList>
    </citation>
    <scope>NUCLEOTIDE SEQUENCE [LARGE SCALE GENOMIC DNA]</scope>
    <source>
        <strain evidence="4 5">B22-T-1</strain>
    </source>
</reference>
<feature type="transmembrane region" description="Helical" evidence="2">
    <location>
        <begin position="660"/>
        <end position="679"/>
    </location>
</feature>
<keyword evidence="2" id="KW-0472">Membrane</keyword>
<evidence type="ECO:0000256" key="2">
    <source>
        <dbReference type="SAM" id="Phobius"/>
    </source>
</evidence>
<keyword evidence="2" id="KW-0812">Transmembrane</keyword>
<dbReference type="Pfam" id="PF07217">
    <property type="entry name" value="Het-C"/>
    <property type="match status" value="1"/>
</dbReference>
<feature type="region of interest" description="Disordered" evidence="1">
    <location>
        <begin position="450"/>
        <end position="481"/>
    </location>
</feature>
<evidence type="ECO:0000256" key="3">
    <source>
        <dbReference type="SAM" id="SignalP"/>
    </source>
</evidence>
<feature type="signal peptide" evidence="3">
    <location>
        <begin position="1"/>
        <end position="26"/>
    </location>
</feature>
<evidence type="ECO:0000313" key="5">
    <source>
        <dbReference type="Proteomes" id="UP000241462"/>
    </source>
</evidence>
<keyword evidence="2" id="KW-1133">Transmembrane helix</keyword>
<dbReference type="EMBL" id="KZ678630">
    <property type="protein sequence ID" value="PSR77926.1"/>
    <property type="molecule type" value="Genomic_DNA"/>
</dbReference>
<evidence type="ECO:0000256" key="1">
    <source>
        <dbReference type="SAM" id="MobiDB-lite"/>
    </source>
</evidence>
<accession>A0A2T2ZVS3</accession>
<dbReference type="InterPro" id="IPR010816">
    <property type="entry name" value="Het-C"/>
</dbReference>
<dbReference type="PANTHER" id="PTHR14905:SF7">
    <property type="entry name" value="VON WILLEBRAND FACTOR A DOMAIN-CONTAINING PROTEIN 7"/>
    <property type="match status" value="1"/>
</dbReference>
<organism evidence="4 5">
    <name type="scientific">Coniella lustricola</name>
    <dbReference type="NCBI Taxonomy" id="2025994"/>
    <lineage>
        <taxon>Eukaryota</taxon>
        <taxon>Fungi</taxon>
        <taxon>Dikarya</taxon>
        <taxon>Ascomycota</taxon>
        <taxon>Pezizomycotina</taxon>
        <taxon>Sordariomycetes</taxon>
        <taxon>Sordariomycetidae</taxon>
        <taxon>Diaporthales</taxon>
        <taxon>Schizoparmaceae</taxon>
        <taxon>Coniella</taxon>
    </lineage>
</organism>
<dbReference type="Proteomes" id="UP000241462">
    <property type="component" value="Unassembled WGS sequence"/>
</dbReference>
<gene>
    <name evidence="4" type="ORF">BD289DRAFT_377295</name>
</gene>
<sequence>MSATALSLAPLCCCVLLLLLVQPAAAFGAGEVPAGSEFKGMVWRHGDLADILKFLPISFHTAYRFTKLQRKQVYFGNWLRDFSQVIDTTCLENVPEAILRAIVSVLAFMEFGFATDEFDVTRDRLGCYTHVEHIDNPKGYPDNAKDIDDRLRGPVDPRELEVDPATGMKNYIANAGQGWDTAADYIRTQLTECIASGRRGQRKHQADAKKDALRHLGAALHTLEDFSAHSNYIELCLRQLGEESVFAFVGDACRVKVPSGPNKGNEVAPIVTGTFGMLDIFHSLLGEADDKAVLQSKGSLGELESKLNYGGMAFDQLFQLIKAGIEQLSKIQPDLDPLLTQLQAVGEIFKKYSPLGPNDDDNDAQSTTSTALQVTAPDANLLWQAIEPILYLHDRVSKYLQEDTEDASESTQDYSHGQLGEYTNQLVFKYLSIMIESSVRELRNAVRAARDRVDEEAAKADSAQVYRPDTDASDPSHSDLSKDHFSNVLNQPAGLVATVTTNWTVQQVVKCWDDPKLDAKKTIDHILAILHHPAFPEEKTPIQQYMFEAVERWWAANPAEEQARIRSKLTKDAVQQRQHEDHTLTLKDFEGKQSGPANFPGAWPKVRQPPRKTSIIVAFANDAIGDLNWALGIVQTARRGQPREAWKEVCRAGGTPVHNFALILVALIYTIAHGIMWVVTKMIWPF</sequence>